<evidence type="ECO:0000313" key="2">
    <source>
        <dbReference type="EMBL" id="MEI9408690.1"/>
    </source>
</evidence>
<evidence type="ECO:0000313" key="3">
    <source>
        <dbReference type="Proteomes" id="UP001387293"/>
    </source>
</evidence>
<evidence type="ECO:0000256" key="1">
    <source>
        <dbReference type="SAM" id="MobiDB-lite"/>
    </source>
</evidence>
<sequence length="104" mass="11203">MMLVVIAARGTSVMQHITALAECRELQVPVSVFATADECHAERPFAMGDVQGQAQHVVTECLAVDPASEDEYDQIVCKMRPDGSLNASLTISDLSPGKDDVNQQ</sequence>
<name>A0ABU8KTE7_9HYPH</name>
<accession>A0ABU8KTE7</accession>
<dbReference type="RefSeq" id="WP_415926805.1">
    <property type="nucleotide sequence ID" value="NZ_JAPYKS010000004.1"/>
</dbReference>
<gene>
    <name evidence="2" type="ORF">O7A60_07915</name>
</gene>
<feature type="region of interest" description="Disordered" evidence="1">
    <location>
        <begin position="84"/>
        <end position="104"/>
    </location>
</feature>
<organism evidence="2 3">
    <name type="scientific">Mesorhizobium salmacidum</name>
    <dbReference type="NCBI Taxonomy" id="3015171"/>
    <lineage>
        <taxon>Bacteria</taxon>
        <taxon>Pseudomonadati</taxon>
        <taxon>Pseudomonadota</taxon>
        <taxon>Alphaproteobacteria</taxon>
        <taxon>Hyphomicrobiales</taxon>
        <taxon>Phyllobacteriaceae</taxon>
        <taxon>Mesorhizobium</taxon>
    </lineage>
</organism>
<keyword evidence="3" id="KW-1185">Reference proteome</keyword>
<protein>
    <submittedName>
        <fullName evidence="2">Uncharacterized protein</fullName>
    </submittedName>
</protein>
<proteinExistence type="predicted"/>
<reference evidence="2 3" key="1">
    <citation type="submission" date="2022-12" db="EMBL/GenBank/DDBJ databases">
        <authorList>
            <person name="Muema E."/>
        </authorList>
    </citation>
    <scope>NUCLEOTIDE SEQUENCE [LARGE SCALE GENOMIC DNA]</scope>
    <source>
        <strain evidence="3">1326</strain>
    </source>
</reference>
<dbReference type="EMBL" id="JAPYKS010000004">
    <property type="protein sequence ID" value="MEI9408690.1"/>
    <property type="molecule type" value="Genomic_DNA"/>
</dbReference>
<dbReference type="Proteomes" id="UP001387293">
    <property type="component" value="Unassembled WGS sequence"/>
</dbReference>
<comment type="caution">
    <text evidence="2">The sequence shown here is derived from an EMBL/GenBank/DDBJ whole genome shotgun (WGS) entry which is preliminary data.</text>
</comment>